<dbReference type="SUPFAM" id="SSF53822">
    <property type="entry name" value="Periplasmic binding protein-like I"/>
    <property type="match status" value="1"/>
</dbReference>
<keyword evidence="1" id="KW-0805">Transcription regulation</keyword>
<dbReference type="RefSeq" id="WP_380005597.1">
    <property type="nucleotide sequence ID" value="NZ_JBHLYR010000011.1"/>
</dbReference>
<name>A0ABV6AU68_9DEIO</name>
<dbReference type="SMART" id="SM00354">
    <property type="entry name" value="HTH_LACI"/>
    <property type="match status" value="1"/>
</dbReference>
<dbReference type="CDD" id="cd01392">
    <property type="entry name" value="HTH_LacI"/>
    <property type="match status" value="1"/>
</dbReference>
<proteinExistence type="predicted"/>
<dbReference type="InterPro" id="IPR028082">
    <property type="entry name" value="Peripla_BP_I"/>
</dbReference>
<dbReference type="InterPro" id="IPR010982">
    <property type="entry name" value="Lambda_DNA-bd_dom_sf"/>
</dbReference>
<dbReference type="Pfam" id="PF13377">
    <property type="entry name" value="Peripla_BP_3"/>
    <property type="match status" value="1"/>
</dbReference>
<dbReference type="PROSITE" id="PS50932">
    <property type="entry name" value="HTH_LACI_2"/>
    <property type="match status" value="1"/>
</dbReference>
<dbReference type="PANTHER" id="PTHR30146">
    <property type="entry name" value="LACI-RELATED TRANSCRIPTIONAL REPRESSOR"/>
    <property type="match status" value="1"/>
</dbReference>
<reference evidence="5 6" key="1">
    <citation type="submission" date="2024-09" db="EMBL/GenBank/DDBJ databases">
        <authorList>
            <person name="Sun Q."/>
            <person name="Mori K."/>
        </authorList>
    </citation>
    <scope>NUCLEOTIDE SEQUENCE [LARGE SCALE GENOMIC DNA]</scope>
    <source>
        <strain evidence="5 6">JCM 13503</strain>
    </source>
</reference>
<dbReference type="PRINTS" id="PR00036">
    <property type="entry name" value="HTHLACI"/>
</dbReference>
<dbReference type="CDD" id="cd01574">
    <property type="entry name" value="PBP1_LacI"/>
    <property type="match status" value="1"/>
</dbReference>
<dbReference type="Pfam" id="PF00356">
    <property type="entry name" value="LacI"/>
    <property type="match status" value="1"/>
</dbReference>
<organism evidence="5 6">
    <name type="scientific">Deinococcus oregonensis</name>
    <dbReference type="NCBI Taxonomy" id="1805970"/>
    <lineage>
        <taxon>Bacteria</taxon>
        <taxon>Thermotogati</taxon>
        <taxon>Deinococcota</taxon>
        <taxon>Deinococci</taxon>
        <taxon>Deinococcales</taxon>
        <taxon>Deinococcaceae</taxon>
        <taxon>Deinococcus</taxon>
    </lineage>
</organism>
<evidence type="ECO:0000313" key="6">
    <source>
        <dbReference type="Proteomes" id="UP001589733"/>
    </source>
</evidence>
<sequence>MAKSSPTAVTIHDVARHSGVSYQTVSRVVNNHISVAAATRERVLQAIQELNYRPSLLAKSLVSKRSGLLGVVAYGTEQYGPSQVVQNVERCARKHGYEVILVTLREFKEDEMLNAVGRLQQFGVDGVVLLAPYDAHDIVRGLGHQVPFILVDATADVDGTTVSIDQSEGAVIATEHLISLGHRDILHISGPREWSDAELRHQGYVQTLERHGLSVLPRHEGDWSPGSGFAATRRALDAGLSFTAVLAGNDQMALGVLTALKGAGLNVPAQVSVVGFDDTPEAAYYDPPLTTVVQDFSLLGRKSLDELLRLIENPNAHSRHVVFQPQLILRGSTGRRSGS</sequence>
<evidence type="ECO:0000256" key="2">
    <source>
        <dbReference type="ARBA" id="ARBA00023125"/>
    </source>
</evidence>
<keyword evidence="3" id="KW-0804">Transcription</keyword>
<feature type="domain" description="HTH lacI-type" evidence="4">
    <location>
        <begin position="9"/>
        <end position="63"/>
    </location>
</feature>
<dbReference type="Proteomes" id="UP001589733">
    <property type="component" value="Unassembled WGS sequence"/>
</dbReference>
<dbReference type="InterPro" id="IPR046335">
    <property type="entry name" value="LacI/GalR-like_sensor"/>
</dbReference>
<dbReference type="Gene3D" id="1.10.260.40">
    <property type="entry name" value="lambda repressor-like DNA-binding domains"/>
    <property type="match status" value="1"/>
</dbReference>
<evidence type="ECO:0000259" key="4">
    <source>
        <dbReference type="PROSITE" id="PS50932"/>
    </source>
</evidence>
<dbReference type="InterPro" id="IPR000843">
    <property type="entry name" value="HTH_LacI"/>
</dbReference>
<evidence type="ECO:0000256" key="1">
    <source>
        <dbReference type="ARBA" id="ARBA00023015"/>
    </source>
</evidence>
<dbReference type="EMBL" id="JBHLYR010000011">
    <property type="protein sequence ID" value="MFB9991049.1"/>
    <property type="molecule type" value="Genomic_DNA"/>
</dbReference>
<dbReference type="PANTHER" id="PTHR30146:SF153">
    <property type="entry name" value="LACTOSE OPERON REPRESSOR"/>
    <property type="match status" value="1"/>
</dbReference>
<dbReference type="Gene3D" id="3.40.50.2300">
    <property type="match status" value="2"/>
</dbReference>
<keyword evidence="2 5" id="KW-0238">DNA-binding</keyword>
<evidence type="ECO:0000256" key="3">
    <source>
        <dbReference type="ARBA" id="ARBA00023163"/>
    </source>
</evidence>
<protein>
    <submittedName>
        <fullName evidence="5">LacI family DNA-binding transcriptional regulator</fullName>
    </submittedName>
</protein>
<evidence type="ECO:0000313" key="5">
    <source>
        <dbReference type="EMBL" id="MFB9991049.1"/>
    </source>
</evidence>
<comment type="caution">
    <text evidence="5">The sequence shown here is derived from an EMBL/GenBank/DDBJ whole genome shotgun (WGS) entry which is preliminary data.</text>
</comment>
<keyword evidence="6" id="KW-1185">Reference proteome</keyword>
<gene>
    <name evidence="5" type="ORF">ACFFLM_03505</name>
</gene>
<dbReference type="PROSITE" id="PS00356">
    <property type="entry name" value="HTH_LACI_1"/>
    <property type="match status" value="1"/>
</dbReference>
<dbReference type="GO" id="GO:0003677">
    <property type="term" value="F:DNA binding"/>
    <property type="evidence" value="ECO:0007669"/>
    <property type="project" value="UniProtKB-KW"/>
</dbReference>
<accession>A0ABV6AU68</accession>
<dbReference type="SUPFAM" id="SSF47413">
    <property type="entry name" value="lambda repressor-like DNA-binding domains"/>
    <property type="match status" value="1"/>
</dbReference>